<keyword evidence="2" id="KW-1003">Cell membrane</keyword>
<organism evidence="14 15">
    <name type="scientific">Seminavis robusta</name>
    <dbReference type="NCBI Taxonomy" id="568900"/>
    <lineage>
        <taxon>Eukaryota</taxon>
        <taxon>Sar</taxon>
        <taxon>Stramenopiles</taxon>
        <taxon>Ochrophyta</taxon>
        <taxon>Bacillariophyta</taxon>
        <taxon>Bacillariophyceae</taxon>
        <taxon>Bacillariophycidae</taxon>
        <taxon>Naviculales</taxon>
        <taxon>Naviculaceae</taxon>
        <taxon>Seminavis</taxon>
    </lineage>
</organism>
<feature type="region of interest" description="Disordered" evidence="11">
    <location>
        <begin position="295"/>
        <end position="316"/>
    </location>
</feature>
<evidence type="ECO:0000256" key="9">
    <source>
        <dbReference type="ARBA" id="ARBA00023180"/>
    </source>
</evidence>
<protein>
    <submittedName>
        <fullName evidence="14">Leucine Rich Repeat</fullName>
    </submittedName>
</protein>
<evidence type="ECO:0000256" key="12">
    <source>
        <dbReference type="SAM" id="Phobius"/>
    </source>
</evidence>
<evidence type="ECO:0000256" key="11">
    <source>
        <dbReference type="SAM" id="MobiDB-lite"/>
    </source>
</evidence>
<evidence type="ECO:0000256" key="3">
    <source>
        <dbReference type="ARBA" id="ARBA00022692"/>
    </source>
</evidence>
<keyword evidence="7 12" id="KW-0472">Membrane</keyword>
<name>A0A9N8E3Y0_9STRA</name>
<evidence type="ECO:0000313" key="15">
    <source>
        <dbReference type="Proteomes" id="UP001153069"/>
    </source>
</evidence>
<dbReference type="GO" id="GO:0005886">
    <property type="term" value="C:plasma membrane"/>
    <property type="evidence" value="ECO:0007669"/>
    <property type="project" value="UniProtKB-SubCell"/>
</dbReference>
<keyword evidence="3 12" id="KW-0812">Transmembrane</keyword>
<evidence type="ECO:0000313" key="14">
    <source>
        <dbReference type="EMBL" id="CAB9513465.1"/>
    </source>
</evidence>
<evidence type="ECO:0000256" key="2">
    <source>
        <dbReference type="ARBA" id="ARBA00022475"/>
    </source>
</evidence>
<feature type="compositionally biased region" description="Basic and acidic residues" evidence="11">
    <location>
        <begin position="26"/>
        <end position="39"/>
    </location>
</feature>
<keyword evidence="5" id="KW-0677">Repeat</keyword>
<evidence type="ECO:0000256" key="7">
    <source>
        <dbReference type="ARBA" id="ARBA00023136"/>
    </source>
</evidence>
<dbReference type="AlphaFoldDB" id="A0A9N8E3Y0"/>
<dbReference type="SUPFAM" id="SSF52058">
    <property type="entry name" value="L domain-like"/>
    <property type="match status" value="1"/>
</dbReference>
<reference evidence="14" key="1">
    <citation type="submission" date="2020-06" db="EMBL/GenBank/DDBJ databases">
        <authorList>
            <consortium name="Plant Systems Biology data submission"/>
        </authorList>
    </citation>
    <scope>NUCLEOTIDE SEQUENCE</scope>
    <source>
        <strain evidence="14">D6</strain>
    </source>
</reference>
<dbReference type="PANTHER" id="PTHR48052">
    <property type="entry name" value="UNNAMED PRODUCT"/>
    <property type="match status" value="1"/>
</dbReference>
<evidence type="ECO:0000256" key="1">
    <source>
        <dbReference type="ARBA" id="ARBA00004236"/>
    </source>
</evidence>
<keyword evidence="15" id="KW-1185">Reference proteome</keyword>
<dbReference type="Pfam" id="PF23598">
    <property type="entry name" value="LRR_14"/>
    <property type="match status" value="1"/>
</dbReference>
<dbReference type="PANTHER" id="PTHR48052:SF8">
    <property type="entry name" value="LRR RECEPTOR-LIKE SERINE_THREONINE-PROTEIN KINASE FLS2"/>
    <property type="match status" value="1"/>
</dbReference>
<keyword evidence="8" id="KW-0675">Receptor</keyword>
<evidence type="ECO:0000256" key="5">
    <source>
        <dbReference type="ARBA" id="ARBA00022737"/>
    </source>
</evidence>
<feature type="domain" description="Disease resistance R13L4/SHOC-2-like LRR" evidence="13">
    <location>
        <begin position="531"/>
        <end position="670"/>
    </location>
</feature>
<dbReference type="Proteomes" id="UP001153069">
    <property type="component" value="Unassembled WGS sequence"/>
</dbReference>
<dbReference type="OrthoDB" id="676979at2759"/>
<dbReference type="Gene3D" id="3.80.10.10">
    <property type="entry name" value="Ribonuclease Inhibitor"/>
    <property type="match status" value="3"/>
</dbReference>
<evidence type="ECO:0000256" key="8">
    <source>
        <dbReference type="ARBA" id="ARBA00023170"/>
    </source>
</evidence>
<evidence type="ECO:0000259" key="13">
    <source>
        <dbReference type="Pfam" id="PF23598"/>
    </source>
</evidence>
<evidence type="ECO:0000256" key="4">
    <source>
        <dbReference type="ARBA" id="ARBA00022729"/>
    </source>
</evidence>
<keyword evidence="4" id="KW-0732">Signal</keyword>
<feature type="region of interest" description="Disordered" evidence="11">
    <location>
        <begin position="106"/>
        <end position="132"/>
    </location>
</feature>
<accession>A0A9N8E3Y0</accession>
<feature type="compositionally biased region" description="Low complexity" evidence="11">
    <location>
        <begin position="151"/>
        <end position="164"/>
    </location>
</feature>
<dbReference type="GO" id="GO:0012505">
    <property type="term" value="C:endomembrane system"/>
    <property type="evidence" value="ECO:0007669"/>
    <property type="project" value="UniProtKB-SubCell"/>
</dbReference>
<dbReference type="InterPro" id="IPR032675">
    <property type="entry name" value="LRR_dom_sf"/>
</dbReference>
<feature type="compositionally biased region" description="Low complexity" evidence="11">
    <location>
        <begin position="70"/>
        <end position="82"/>
    </location>
</feature>
<feature type="compositionally biased region" description="Acidic residues" evidence="11">
    <location>
        <begin position="115"/>
        <end position="129"/>
    </location>
</feature>
<proteinExistence type="predicted"/>
<dbReference type="EMBL" id="CAICTM010000592">
    <property type="protein sequence ID" value="CAB9513465.1"/>
    <property type="molecule type" value="Genomic_DNA"/>
</dbReference>
<comment type="subcellular location">
    <subcellularLocation>
        <location evidence="1">Cell membrane</location>
    </subcellularLocation>
    <subcellularLocation>
        <location evidence="10">Endomembrane system</location>
        <topology evidence="10">Single-pass membrane protein</topology>
    </subcellularLocation>
</comment>
<feature type="region of interest" description="Disordered" evidence="11">
    <location>
        <begin position="1"/>
        <end position="88"/>
    </location>
</feature>
<feature type="region of interest" description="Disordered" evidence="11">
    <location>
        <begin position="151"/>
        <end position="171"/>
    </location>
</feature>
<evidence type="ECO:0000256" key="6">
    <source>
        <dbReference type="ARBA" id="ARBA00022989"/>
    </source>
</evidence>
<comment type="caution">
    <text evidence="14">The sequence shown here is derived from an EMBL/GenBank/DDBJ whole genome shotgun (WGS) entry which is preliminary data.</text>
</comment>
<sequence length="782" mass="86504">MSMQKSTKTKKASSSEASSENNNDVDLLKIVEMRIRGDASDFMESVEEQRKSRQARRHVVPPRPPPRDLSQPNNNNHSQQQQADTILPPCRVSKEDTFDILSLVAERAAQPPSLPDDDDVDHIDDDDQEQNTSTLELTETIKDTRAVLRNSNNSSTTVTPPTLSRARRASQVEPGAYPVAGIRAMMHHPSRIPSTGRTHGMDELGLELVSSSQDETHYDDDLVHADPVDDSENGEIATAEPITTRAKRVWKKKLCLHLSLQAIVAIAIVAIILLAFLLAPKMGNHKELGKHQNGVLPIDQRQPPPPPSTQEPSSLLEKLNLPDYTLTEMENSRSAQSRAYHWLSNNINKNNNGQNLPVWRLRQRFALATFYYATRGDNWVKNQGWLDWETNECNWEQIQSRRVLDQAPACDDNGQLLSLQFKFANNADGTIPPEISLLHESLERVVVSWSFQLKGHIPTEVGLLTRLKEFVLGTTHLSGTLPTELGQLRSLEQLLISSNAFVGTLPTELGNLSNLTNFIFDGANFSGSSPTEILQLSNLKHLGFTNCPGLDIEAFLPEVTRNMHNLETLVLGGWKPGRLTSIPSEVGKLTNLATLNLKGFQHNGPIPSEMGLLTQLTNLNLQRSSISGTLPKELSKMSQLEFLNLQSNKLEGKVLEQGVLHLLNKLQLLQIRDNLFSGSLPTEVGLWSSLEILSLQNTKISGTLPTELLLLDNFASLVVVNTSLTGSIPRGLCNKVVLKRKESVLGAVAMEWQLLTCLCAMEQICAAVVVLLAPTNGAESFH</sequence>
<dbReference type="InterPro" id="IPR055414">
    <property type="entry name" value="LRR_R13L4/SHOC2-like"/>
</dbReference>
<keyword evidence="6 12" id="KW-1133">Transmembrane helix</keyword>
<gene>
    <name evidence="14" type="ORF">SEMRO_593_G172300.1</name>
</gene>
<feature type="transmembrane region" description="Helical" evidence="12">
    <location>
        <begin position="254"/>
        <end position="278"/>
    </location>
</feature>
<evidence type="ECO:0000256" key="10">
    <source>
        <dbReference type="ARBA" id="ARBA00037847"/>
    </source>
</evidence>
<keyword evidence="9" id="KW-0325">Glycoprotein</keyword>